<dbReference type="Gene3D" id="3.40.720.10">
    <property type="entry name" value="Alkaline Phosphatase, subunit A"/>
    <property type="match status" value="1"/>
</dbReference>
<gene>
    <name evidence="10" type="primary">atsA_38</name>
    <name evidence="10" type="ORF">Pan216_40990</name>
</gene>
<sequence>MRLIGTGAMGVLFVLAGLLLGVRVAFAAPEHPNVIIIFCDDLGYNDIGPFGSTKHRTPNLDRMAKQGRRFTDFYVSSGVCSPSRSSLMTGCYPRRVGLHLNDEGKWVLFPGNKRGLNPEEITIADLLKPLGYATACVGKWHLGDQPEFLPTRQGFDTYFGIPFSNDMGLWKPERGYPPLPLMRQEKVIETEPDQGELTKRYTEEAVRFIGERKDGPFFLYFPHTMPHAPQAASKDFLGKSANGRWGDAVEEIDWSTGVLLDTLEKLDIADRTLVIFTSDNGGAVRWGASNKPLRGGKGGTWEGGHRVPMIAWWPGEIPAGTTCSEMATTMDLLPTIADLTGAMMPSDRIIDGKDIWPLLAGKPGAKTPHEAYFYYYRDQLDAVRSGDWKLFVNRGNKMRAKPMPAELYHLRDDIGETTNVAAKHPDVVAQLKSLLDQCRQDLGDGAREGEGTRKPGHVEDAKTLTSH</sequence>
<keyword evidence="7" id="KW-0325">Glycoprotein</keyword>
<dbReference type="AlphaFoldDB" id="A0A518B8C4"/>
<keyword evidence="11" id="KW-1185">Reference proteome</keyword>
<evidence type="ECO:0000256" key="2">
    <source>
        <dbReference type="ARBA" id="ARBA00008779"/>
    </source>
</evidence>
<evidence type="ECO:0000256" key="1">
    <source>
        <dbReference type="ARBA" id="ARBA00001913"/>
    </source>
</evidence>
<keyword evidence="3" id="KW-0479">Metal-binding</keyword>
<dbReference type="GO" id="GO:0046872">
    <property type="term" value="F:metal ion binding"/>
    <property type="evidence" value="ECO:0007669"/>
    <property type="project" value="UniProtKB-KW"/>
</dbReference>
<comment type="similarity">
    <text evidence="2">Belongs to the sulfatase family.</text>
</comment>
<dbReference type="Pfam" id="PF00884">
    <property type="entry name" value="Sulfatase"/>
    <property type="match status" value="1"/>
</dbReference>
<feature type="domain" description="Sulfatase N-terminal" evidence="9">
    <location>
        <begin position="32"/>
        <end position="342"/>
    </location>
</feature>
<dbReference type="Gene3D" id="3.30.1120.10">
    <property type="match status" value="1"/>
</dbReference>
<comment type="cofactor">
    <cofactor evidence="1">
        <name>Ca(2+)</name>
        <dbReference type="ChEBI" id="CHEBI:29108"/>
    </cofactor>
</comment>
<evidence type="ECO:0000313" key="11">
    <source>
        <dbReference type="Proteomes" id="UP000317093"/>
    </source>
</evidence>
<reference evidence="10 11" key="1">
    <citation type="submission" date="2019-02" db="EMBL/GenBank/DDBJ databases">
        <title>Deep-cultivation of Planctomycetes and their phenomic and genomic characterization uncovers novel biology.</title>
        <authorList>
            <person name="Wiegand S."/>
            <person name="Jogler M."/>
            <person name="Boedeker C."/>
            <person name="Pinto D."/>
            <person name="Vollmers J."/>
            <person name="Rivas-Marin E."/>
            <person name="Kohn T."/>
            <person name="Peeters S.H."/>
            <person name="Heuer A."/>
            <person name="Rast P."/>
            <person name="Oberbeckmann S."/>
            <person name="Bunk B."/>
            <person name="Jeske O."/>
            <person name="Meyerdierks A."/>
            <person name="Storesund J.E."/>
            <person name="Kallscheuer N."/>
            <person name="Luecker S."/>
            <person name="Lage O.M."/>
            <person name="Pohl T."/>
            <person name="Merkel B.J."/>
            <person name="Hornburger P."/>
            <person name="Mueller R.-W."/>
            <person name="Bruemmer F."/>
            <person name="Labrenz M."/>
            <person name="Spormann A.M."/>
            <person name="Op den Camp H."/>
            <person name="Overmann J."/>
            <person name="Amann R."/>
            <person name="Jetten M.S.M."/>
            <person name="Mascher T."/>
            <person name="Medema M.H."/>
            <person name="Devos D.P."/>
            <person name="Kaster A.-K."/>
            <person name="Ovreas L."/>
            <person name="Rohde M."/>
            <person name="Galperin M.Y."/>
            <person name="Jogler C."/>
        </authorList>
    </citation>
    <scope>NUCLEOTIDE SEQUENCE [LARGE SCALE GENOMIC DNA]</scope>
    <source>
        <strain evidence="10 11">Pan216</strain>
    </source>
</reference>
<evidence type="ECO:0000256" key="6">
    <source>
        <dbReference type="ARBA" id="ARBA00022837"/>
    </source>
</evidence>
<protein>
    <submittedName>
        <fullName evidence="10">Arylsulfatase</fullName>
        <ecNumber evidence="10">3.1.6.1</ecNumber>
    </submittedName>
</protein>
<dbReference type="SUPFAM" id="SSF53649">
    <property type="entry name" value="Alkaline phosphatase-like"/>
    <property type="match status" value="1"/>
</dbReference>
<dbReference type="CDD" id="cd16026">
    <property type="entry name" value="GALNS_like"/>
    <property type="match status" value="1"/>
</dbReference>
<keyword evidence="4" id="KW-0732">Signal</keyword>
<evidence type="ECO:0000256" key="5">
    <source>
        <dbReference type="ARBA" id="ARBA00022801"/>
    </source>
</evidence>
<dbReference type="PANTHER" id="PTHR42693:SF53">
    <property type="entry name" value="ENDO-4-O-SULFATASE"/>
    <property type="match status" value="1"/>
</dbReference>
<dbReference type="EC" id="3.1.6.1" evidence="10"/>
<dbReference type="Pfam" id="PF14707">
    <property type="entry name" value="Sulfatase_C"/>
    <property type="match status" value="1"/>
</dbReference>
<dbReference type="Proteomes" id="UP000317093">
    <property type="component" value="Chromosome"/>
</dbReference>
<dbReference type="PROSITE" id="PS00523">
    <property type="entry name" value="SULFATASE_1"/>
    <property type="match status" value="1"/>
</dbReference>
<dbReference type="InterPro" id="IPR017850">
    <property type="entry name" value="Alkaline_phosphatase_core_sf"/>
</dbReference>
<name>A0A518B8C4_9BACT</name>
<dbReference type="InterPro" id="IPR024607">
    <property type="entry name" value="Sulfatase_CS"/>
</dbReference>
<dbReference type="GO" id="GO:0004065">
    <property type="term" value="F:arylsulfatase activity"/>
    <property type="evidence" value="ECO:0007669"/>
    <property type="project" value="UniProtKB-EC"/>
</dbReference>
<dbReference type="InterPro" id="IPR000917">
    <property type="entry name" value="Sulfatase_N"/>
</dbReference>
<dbReference type="PROSITE" id="PS00149">
    <property type="entry name" value="SULFATASE_2"/>
    <property type="match status" value="1"/>
</dbReference>
<keyword evidence="6" id="KW-0106">Calcium</keyword>
<accession>A0A518B8C4</accession>
<dbReference type="PANTHER" id="PTHR42693">
    <property type="entry name" value="ARYLSULFATASE FAMILY MEMBER"/>
    <property type="match status" value="1"/>
</dbReference>
<dbReference type="RefSeq" id="WP_419192749.1">
    <property type="nucleotide sequence ID" value="NZ_CP036279.1"/>
</dbReference>
<dbReference type="EMBL" id="CP036279">
    <property type="protein sequence ID" value="QDU63221.1"/>
    <property type="molecule type" value="Genomic_DNA"/>
</dbReference>
<evidence type="ECO:0000259" key="9">
    <source>
        <dbReference type="Pfam" id="PF00884"/>
    </source>
</evidence>
<keyword evidence="5 10" id="KW-0378">Hydrolase</keyword>
<evidence type="ECO:0000313" key="10">
    <source>
        <dbReference type="EMBL" id="QDU63221.1"/>
    </source>
</evidence>
<evidence type="ECO:0000256" key="4">
    <source>
        <dbReference type="ARBA" id="ARBA00022729"/>
    </source>
</evidence>
<dbReference type="FunFam" id="3.40.720.10:FF:000023">
    <property type="entry name" value="Arylsulfatase A"/>
    <property type="match status" value="1"/>
</dbReference>
<evidence type="ECO:0000256" key="3">
    <source>
        <dbReference type="ARBA" id="ARBA00022723"/>
    </source>
</evidence>
<proteinExistence type="inferred from homology"/>
<organism evidence="10 11">
    <name type="scientific">Kolteria novifilia</name>
    <dbReference type="NCBI Taxonomy" id="2527975"/>
    <lineage>
        <taxon>Bacteria</taxon>
        <taxon>Pseudomonadati</taxon>
        <taxon>Planctomycetota</taxon>
        <taxon>Planctomycetia</taxon>
        <taxon>Kolteriales</taxon>
        <taxon>Kolteriaceae</taxon>
        <taxon>Kolteria</taxon>
    </lineage>
</organism>
<dbReference type="KEGG" id="knv:Pan216_40990"/>
<feature type="region of interest" description="Disordered" evidence="8">
    <location>
        <begin position="442"/>
        <end position="467"/>
    </location>
</feature>
<evidence type="ECO:0000256" key="7">
    <source>
        <dbReference type="ARBA" id="ARBA00023180"/>
    </source>
</evidence>
<dbReference type="InterPro" id="IPR050738">
    <property type="entry name" value="Sulfatase"/>
</dbReference>
<evidence type="ECO:0000256" key="8">
    <source>
        <dbReference type="SAM" id="MobiDB-lite"/>
    </source>
</evidence>